<dbReference type="RefSeq" id="WP_284233933.1">
    <property type="nucleotide sequence ID" value="NZ_BSUL01000001.1"/>
</dbReference>
<dbReference type="Pfam" id="PF07690">
    <property type="entry name" value="MFS_1"/>
    <property type="match status" value="1"/>
</dbReference>
<feature type="transmembrane region" description="Helical" evidence="1">
    <location>
        <begin position="240"/>
        <end position="262"/>
    </location>
</feature>
<reference evidence="2 3" key="1">
    <citation type="journal article" date="2014" name="Int. J. Syst. Evol. Microbiol.">
        <title>Complete genome sequence of Corynebacterium casei LMG S-19264T (=DSM 44701T), isolated from a smear-ripened cheese.</title>
        <authorList>
            <consortium name="US DOE Joint Genome Institute (JGI-PGF)"/>
            <person name="Walter F."/>
            <person name="Albersmeier A."/>
            <person name="Kalinowski J."/>
            <person name="Ruckert C."/>
        </authorList>
    </citation>
    <scope>NUCLEOTIDE SEQUENCE [LARGE SCALE GENOMIC DNA]</scope>
    <source>
        <strain evidence="2 3">NBRC 112289</strain>
    </source>
</reference>
<name>A0AA37UPP3_9MICO</name>
<feature type="transmembrane region" description="Helical" evidence="1">
    <location>
        <begin position="123"/>
        <end position="144"/>
    </location>
</feature>
<feature type="transmembrane region" description="Helical" evidence="1">
    <location>
        <begin position="294"/>
        <end position="319"/>
    </location>
</feature>
<evidence type="ECO:0000256" key="1">
    <source>
        <dbReference type="SAM" id="Phobius"/>
    </source>
</evidence>
<dbReference type="GO" id="GO:0022857">
    <property type="term" value="F:transmembrane transporter activity"/>
    <property type="evidence" value="ECO:0007669"/>
    <property type="project" value="InterPro"/>
</dbReference>
<dbReference type="InterPro" id="IPR011701">
    <property type="entry name" value="MFS"/>
</dbReference>
<dbReference type="Proteomes" id="UP001157160">
    <property type="component" value="Unassembled WGS sequence"/>
</dbReference>
<feature type="transmembrane region" description="Helical" evidence="1">
    <location>
        <begin position="150"/>
        <end position="173"/>
    </location>
</feature>
<keyword evidence="3" id="KW-1185">Reference proteome</keyword>
<feature type="transmembrane region" description="Helical" evidence="1">
    <location>
        <begin position="38"/>
        <end position="59"/>
    </location>
</feature>
<comment type="caution">
    <text evidence="2">The sequence shown here is derived from an EMBL/GenBank/DDBJ whole genome shotgun (WGS) entry which is preliminary data.</text>
</comment>
<sequence length="393" mass="39533">MILVVVLVALNLRGPIVAIAPVIDAVQADLSIDAGTAGLLTSLPILCFSVLVPFSLLLIRRLGIDAAVTVTLVGVGIGTAVRSIDGVGWAITGTVVIGAAITIGNVVLPVVIRRDVPPARVNLATGVYTAALNVGSAITSLGTAPIAATLGWQLAVLAWIALAVVALVAWTLFVGPRRAVLPAAAPAPATQPAAPPRSWRSLTVLLVGFAFSGQAFAYYATTAWAPTILRDETGADTVSAGASASLFQLAAVIGSLLTPLLLARIRPLGTFLVLGVLWSSVPLGLLLAPELWTLWGTLGGIAQGGGFTTVFVVIVSFAVSNRHAAALSGIVQGIGYAVAATSPAVLGVAHDATGAWTLPLLLVLGAVLTFTGLGVASAVRAAAAATRRGGSQG</sequence>
<keyword evidence="1" id="KW-0472">Membrane</keyword>
<keyword evidence="1" id="KW-0812">Transmembrane</keyword>
<evidence type="ECO:0000313" key="2">
    <source>
        <dbReference type="EMBL" id="GMA29645.1"/>
    </source>
</evidence>
<dbReference type="SUPFAM" id="SSF103473">
    <property type="entry name" value="MFS general substrate transporter"/>
    <property type="match status" value="1"/>
</dbReference>
<dbReference type="AlphaFoldDB" id="A0AA37UPP3"/>
<dbReference type="InterPro" id="IPR036259">
    <property type="entry name" value="MFS_trans_sf"/>
</dbReference>
<accession>A0AA37UPP3</accession>
<protein>
    <submittedName>
        <fullName evidence="2">MFS transporter</fullName>
    </submittedName>
</protein>
<organism evidence="2 3">
    <name type="scientific">Arenivirga flava</name>
    <dbReference type="NCBI Taxonomy" id="1930060"/>
    <lineage>
        <taxon>Bacteria</taxon>
        <taxon>Bacillati</taxon>
        <taxon>Actinomycetota</taxon>
        <taxon>Actinomycetes</taxon>
        <taxon>Micrococcales</taxon>
        <taxon>Microbacteriaceae</taxon>
        <taxon>Arenivirga</taxon>
    </lineage>
</organism>
<dbReference type="InterPro" id="IPR052524">
    <property type="entry name" value="MFS_Cyanate_Porter"/>
</dbReference>
<dbReference type="Gene3D" id="1.20.1250.20">
    <property type="entry name" value="MFS general substrate transporter like domains"/>
    <property type="match status" value="2"/>
</dbReference>
<gene>
    <name evidence="2" type="ORF">GCM10025874_28980</name>
</gene>
<dbReference type="PANTHER" id="PTHR23523">
    <property type="match status" value="1"/>
</dbReference>
<dbReference type="EMBL" id="BSUL01000001">
    <property type="protein sequence ID" value="GMA29645.1"/>
    <property type="molecule type" value="Genomic_DNA"/>
</dbReference>
<proteinExistence type="predicted"/>
<evidence type="ECO:0000313" key="3">
    <source>
        <dbReference type="Proteomes" id="UP001157160"/>
    </source>
</evidence>
<keyword evidence="1" id="KW-1133">Transmembrane helix</keyword>
<feature type="transmembrane region" description="Helical" evidence="1">
    <location>
        <begin position="66"/>
        <end position="84"/>
    </location>
</feature>
<dbReference type="PANTHER" id="PTHR23523:SF2">
    <property type="entry name" value="2-NITROIMIDAZOLE TRANSPORTER"/>
    <property type="match status" value="1"/>
</dbReference>
<feature type="transmembrane region" description="Helical" evidence="1">
    <location>
        <begin position="355"/>
        <end position="379"/>
    </location>
</feature>
<feature type="transmembrane region" description="Helical" evidence="1">
    <location>
        <begin position="269"/>
        <end position="288"/>
    </location>
</feature>
<feature type="transmembrane region" description="Helical" evidence="1">
    <location>
        <begin position="326"/>
        <end position="349"/>
    </location>
</feature>
<feature type="transmembrane region" description="Helical" evidence="1">
    <location>
        <begin position="202"/>
        <end position="220"/>
    </location>
</feature>
<feature type="transmembrane region" description="Helical" evidence="1">
    <location>
        <begin position="90"/>
        <end position="111"/>
    </location>
</feature>